<keyword evidence="5 7" id="KW-1133">Transmembrane helix</keyword>
<dbReference type="InterPro" id="IPR051611">
    <property type="entry name" value="ECF_transporter_component"/>
</dbReference>
<evidence type="ECO:0000256" key="3">
    <source>
        <dbReference type="ARBA" id="ARBA00022475"/>
    </source>
</evidence>
<reference evidence="8 9" key="1">
    <citation type="submission" date="2018-06" db="EMBL/GenBank/DDBJ databases">
        <title>Genomic Encyclopedia of Type Strains, Phase III (KMG-III): the genomes of soil and plant-associated and newly described type strains.</title>
        <authorList>
            <person name="Whitman W."/>
        </authorList>
    </citation>
    <scope>NUCLEOTIDE SEQUENCE [LARGE SCALE GENOMIC DNA]</scope>
    <source>
        <strain evidence="8 9">JA737</strain>
    </source>
</reference>
<dbReference type="Pfam" id="PF02361">
    <property type="entry name" value="CbiQ"/>
    <property type="match status" value="1"/>
</dbReference>
<dbReference type="OrthoDB" id="9815246at2"/>
<dbReference type="CDD" id="cd16914">
    <property type="entry name" value="EcfT"/>
    <property type="match status" value="1"/>
</dbReference>
<proteinExistence type="inferred from homology"/>
<sequence length="281" mass="29848">MGEQSFVHSHPGHGETDLVARISGGIKGLMHHADDAVALAQGPGLLQGLDPRAKVAGIFALILAAVWTQSLVALALVLALAVVLGTASGIGPRRLARQVWGVVAAFTGVIALPALVLVPGEALLPLPFGLAITEQGLRSAAFLTLRAETTATLALLLVLSTPWPQVLKALRSLGVPRAGVMILGMTHRYIFVLAETTLDLFEARRSRMVGRLDARAARALAMGIAGTLFERSLYLATEVHLSMIARGYRGEVHLLDDFRFRARDAAFLLALVPVCLALVLR</sequence>
<dbReference type="NCBIfam" id="TIGR02454">
    <property type="entry name" value="ECF_T_CbiQ"/>
    <property type="match status" value="1"/>
</dbReference>
<comment type="similarity">
    <text evidence="2">Belongs to the CbiQ family.</text>
</comment>
<dbReference type="PANTHER" id="PTHR34857">
    <property type="entry name" value="SLL0384 PROTEIN"/>
    <property type="match status" value="1"/>
</dbReference>
<keyword evidence="3" id="KW-1003">Cell membrane</keyword>
<keyword evidence="6 7" id="KW-0472">Membrane</keyword>
<dbReference type="RefSeq" id="WP_110807385.1">
    <property type="nucleotide sequence ID" value="NZ_QJTK01000030.1"/>
</dbReference>
<evidence type="ECO:0000313" key="8">
    <source>
        <dbReference type="EMBL" id="PYF06291.1"/>
    </source>
</evidence>
<evidence type="ECO:0000256" key="1">
    <source>
        <dbReference type="ARBA" id="ARBA00004651"/>
    </source>
</evidence>
<dbReference type="PANTHER" id="PTHR34857:SF2">
    <property type="entry name" value="SLL0384 PROTEIN"/>
    <property type="match status" value="1"/>
</dbReference>
<keyword evidence="9" id="KW-1185">Reference proteome</keyword>
<keyword evidence="4 7" id="KW-0812">Transmembrane</keyword>
<dbReference type="EMBL" id="QJTK01000030">
    <property type="protein sequence ID" value="PYF06291.1"/>
    <property type="molecule type" value="Genomic_DNA"/>
</dbReference>
<name>A0A318TN34_9RHOB</name>
<evidence type="ECO:0000256" key="2">
    <source>
        <dbReference type="ARBA" id="ARBA00008564"/>
    </source>
</evidence>
<dbReference type="Proteomes" id="UP000247727">
    <property type="component" value="Unassembled WGS sequence"/>
</dbReference>
<dbReference type="GO" id="GO:0006824">
    <property type="term" value="P:cobalt ion transport"/>
    <property type="evidence" value="ECO:0007669"/>
    <property type="project" value="InterPro"/>
</dbReference>
<dbReference type="InterPro" id="IPR012809">
    <property type="entry name" value="ECF_CbiQ"/>
</dbReference>
<feature type="transmembrane region" description="Helical" evidence="7">
    <location>
        <begin position="58"/>
        <end position="87"/>
    </location>
</feature>
<evidence type="ECO:0000256" key="7">
    <source>
        <dbReference type="SAM" id="Phobius"/>
    </source>
</evidence>
<gene>
    <name evidence="8" type="ORF">C8J30_1305</name>
</gene>
<evidence type="ECO:0000313" key="9">
    <source>
        <dbReference type="Proteomes" id="UP000247727"/>
    </source>
</evidence>
<organism evidence="8 9">
    <name type="scientific">Rhodobacter viridis</name>
    <dbReference type="NCBI Taxonomy" id="1054202"/>
    <lineage>
        <taxon>Bacteria</taxon>
        <taxon>Pseudomonadati</taxon>
        <taxon>Pseudomonadota</taxon>
        <taxon>Alphaproteobacteria</taxon>
        <taxon>Rhodobacterales</taxon>
        <taxon>Rhodobacter group</taxon>
        <taxon>Rhodobacter</taxon>
    </lineage>
</organism>
<evidence type="ECO:0000256" key="4">
    <source>
        <dbReference type="ARBA" id="ARBA00022692"/>
    </source>
</evidence>
<dbReference type="AlphaFoldDB" id="A0A318TN34"/>
<comment type="caution">
    <text evidence="8">The sequence shown here is derived from an EMBL/GenBank/DDBJ whole genome shotgun (WGS) entry which is preliminary data.</text>
</comment>
<feature type="transmembrane region" description="Helical" evidence="7">
    <location>
        <begin position="99"/>
        <end position="120"/>
    </location>
</feature>
<comment type="subcellular location">
    <subcellularLocation>
        <location evidence="1">Cell membrane</location>
        <topology evidence="1">Multi-pass membrane protein</topology>
    </subcellularLocation>
</comment>
<evidence type="ECO:0000256" key="6">
    <source>
        <dbReference type="ARBA" id="ARBA00023136"/>
    </source>
</evidence>
<evidence type="ECO:0000256" key="5">
    <source>
        <dbReference type="ARBA" id="ARBA00022989"/>
    </source>
</evidence>
<protein>
    <submittedName>
        <fullName evidence="8">Cobalt/nickel transport system permease protein</fullName>
    </submittedName>
</protein>
<accession>A0A318TN34</accession>
<dbReference type="InterPro" id="IPR003339">
    <property type="entry name" value="ABC/ECF_trnsptr_transmembrane"/>
</dbReference>
<dbReference type="GO" id="GO:0043190">
    <property type="term" value="C:ATP-binding cassette (ABC) transporter complex"/>
    <property type="evidence" value="ECO:0007669"/>
    <property type="project" value="InterPro"/>
</dbReference>